<sequence>MLWMAAAHPHGGGVPCVTGEAYAGPQRSGVRKAVILSNAATSVCPGRTVSGGSRLGSPRSSISSSSRTSRPLPLLPVSSASSLADRWSKIWRSPQSATHDRDSRSRTLHGWVCGSSGWSGVLLGLPHPHHLLCLRMLSSWMSSVTPSGKMGGPLTLVPFSRLPRRRRSPSPASPHRCPSF</sequence>
<name>A0A8J4XVR8_CHIOP</name>
<dbReference type="AlphaFoldDB" id="A0A8J4XVR8"/>
<dbReference type="Proteomes" id="UP000770661">
    <property type="component" value="Unassembled WGS sequence"/>
</dbReference>
<proteinExistence type="predicted"/>
<accession>A0A8J4XVR8</accession>
<protein>
    <submittedName>
        <fullName evidence="2">Uncharacterized protein</fullName>
    </submittedName>
</protein>
<evidence type="ECO:0000313" key="3">
    <source>
        <dbReference type="Proteomes" id="UP000770661"/>
    </source>
</evidence>
<organism evidence="2 3">
    <name type="scientific">Chionoecetes opilio</name>
    <name type="common">Atlantic snow crab</name>
    <name type="synonym">Cancer opilio</name>
    <dbReference type="NCBI Taxonomy" id="41210"/>
    <lineage>
        <taxon>Eukaryota</taxon>
        <taxon>Metazoa</taxon>
        <taxon>Ecdysozoa</taxon>
        <taxon>Arthropoda</taxon>
        <taxon>Crustacea</taxon>
        <taxon>Multicrustacea</taxon>
        <taxon>Malacostraca</taxon>
        <taxon>Eumalacostraca</taxon>
        <taxon>Eucarida</taxon>
        <taxon>Decapoda</taxon>
        <taxon>Pleocyemata</taxon>
        <taxon>Brachyura</taxon>
        <taxon>Eubrachyura</taxon>
        <taxon>Majoidea</taxon>
        <taxon>Majidae</taxon>
        <taxon>Chionoecetes</taxon>
    </lineage>
</organism>
<gene>
    <name evidence="2" type="ORF">GWK47_014909</name>
</gene>
<feature type="region of interest" description="Disordered" evidence="1">
    <location>
        <begin position="47"/>
        <end position="75"/>
    </location>
</feature>
<evidence type="ECO:0000256" key="1">
    <source>
        <dbReference type="SAM" id="MobiDB-lite"/>
    </source>
</evidence>
<dbReference type="EMBL" id="JACEEZ010020864">
    <property type="protein sequence ID" value="KAG0714039.1"/>
    <property type="molecule type" value="Genomic_DNA"/>
</dbReference>
<feature type="region of interest" description="Disordered" evidence="1">
    <location>
        <begin position="160"/>
        <end position="180"/>
    </location>
</feature>
<evidence type="ECO:0000313" key="2">
    <source>
        <dbReference type="EMBL" id="KAG0714039.1"/>
    </source>
</evidence>
<feature type="compositionally biased region" description="Low complexity" evidence="1">
    <location>
        <begin position="50"/>
        <end position="75"/>
    </location>
</feature>
<feature type="compositionally biased region" description="Low complexity" evidence="1">
    <location>
        <begin position="169"/>
        <end position="180"/>
    </location>
</feature>
<comment type="caution">
    <text evidence="2">The sequence shown here is derived from an EMBL/GenBank/DDBJ whole genome shotgun (WGS) entry which is preliminary data.</text>
</comment>
<keyword evidence="3" id="KW-1185">Reference proteome</keyword>
<reference evidence="2" key="1">
    <citation type="submission" date="2020-07" db="EMBL/GenBank/DDBJ databases">
        <title>The High-quality genome of the commercially important snow crab, Chionoecetes opilio.</title>
        <authorList>
            <person name="Jeong J.-H."/>
            <person name="Ryu S."/>
        </authorList>
    </citation>
    <scope>NUCLEOTIDE SEQUENCE</scope>
    <source>
        <strain evidence="2">MADBK_172401_WGS</strain>
        <tissue evidence="2">Digestive gland</tissue>
    </source>
</reference>